<dbReference type="PROSITE" id="PS51005">
    <property type="entry name" value="NAC"/>
    <property type="match status" value="1"/>
</dbReference>
<keyword evidence="5" id="KW-0539">Nucleus</keyword>
<dbReference type="GO" id="GO:0006355">
    <property type="term" value="P:regulation of DNA-templated transcription"/>
    <property type="evidence" value="ECO:0007669"/>
    <property type="project" value="InterPro"/>
</dbReference>
<dbReference type="PANTHER" id="PTHR31744:SF233">
    <property type="entry name" value="NAC DOMAIN-CONTAINING PROTEIN 72-LIKE"/>
    <property type="match status" value="1"/>
</dbReference>
<dbReference type="EMBL" id="JADGMS010000016">
    <property type="protein sequence ID" value="KAF9665647.1"/>
    <property type="molecule type" value="Genomic_DNA"/>
</dbReference>
<proteinExistence type="predicted"/>
<feature type="region of interest" description="Disordered" evidence="6">
    <location>
        <begin position="29"/>
        <end position="53"/>
    </location>
</feature>
<evidence type="ECO:0000313" key="8">
    <source>
        <dbReference type="EMBL" id="KAF9665647.1"/>
    </source>
</evidence>
<evidence type="ECO:0000259" key="7">
    <source>
        <dbReference type="PROSITE" id="PS51005"/>
    </source>
</evidence>
<keyword evidence="3" id="KW-0238">DNA-binding</keyword>
<evidence type="ECO:0000256" key="3">
    <source>
        <dbReference type="ARBA" id="ARBA00023125"/>
    </source>
</evidence>
<reference evidence="8 9" key="1">
    <citation type="submission" date="2020-10" db="EMBL/GenBank/DDBJ databases">
        <title>Plant Genome Project.</title>
        <authorList>
            <person name="Zhang R.-G."/>
        </authorList>
    </citation>
    <scope>NUCLEOTIDE SEQUENCE [LARGE SCALE GENOMIC DNA]</scope>
    <source>
        <strain evidence="8">FAFU-HL-1</strain>
        <tissue evidence="8">Leaf</tissue>
    </source>
</reference>
<dbReference type="GO" id="GO:0005634">
    <property type="term" value="C:nucleus"/>
    <property type="evidence" value="ECO:0007669"/>
    <property type="project" value="UniProtKB-SubCell"/>
</dbReference>
<evidence type="ECO:0000256" key="5">
    <source>
        <dbReference type="ARBA" id="ARBA00023242"/>
    </source>
</evidence>
<evidence type="ECO:0000256" key="4">
    <source>
        <dbReference type="ARBA" id="ARBA00023163"/>
    </source>
</evidence>
<feature type="domain" description="NAC" evidence="7">
    <location>
        <begin position="3"/>
        <end position="164"/>
    </location>
</feature>
<feature type="compositionally biased region" description="Polar residues" evidence="6">
    <location>
        <begin position="239"/>
        <end position="254"/>
    </location>
</feature>
<organism evidence="8 9">
    <name type="scientific">Salix dunnii</name>
    <dbReference type="NCBI Taxonomy" id="1413687"/>
    <lineage>
        <taxon>Eukaryota</taxon>
        <taxon>Viridiplantae</taxon>
        <taxon>Streptophyta</taxon>
        <taxon>Embryophyta</taxon>
        <taxon>Tracheophyta</taxon>
        <taxon>Spermatophyta</taxon>
        <taxon>Magnoliopsida</taxon>
        <taxon>eudicotyledons</taxon>
        <taxon>Gunneridae</taxon>
        <taxon>Pentapetalae</taxon>
        <taxon>rosids</taxon>
        <taxon>fabids</taxon>
        <taxon>Malpighiales</taxon>
        <taxon>Salicaceae</taxon>
        <taxon>Saliceae</taxon>
        <taxon>Salix</taxon>
    </lineage>
</organism>
<accession>A0A835MGJ1</accession>
<evidence type="ECO:0000256" key="2">
    <source>
        <dbReference type="ARBA" id="ARBA00023015"/>
    </source>
</evidence>
<dbReference type="PANTHER" id="PTHR31744">
    <property type="entry name" value="PROTEIN CUP-SHAPED COTYLEDON 2-RELATED"/>
    <property type="match status" value="1"/>
</dbReference>
<feature type="region of interest" description="Disordered" evidence="6">
    <location>
        <begin position="239"/>
        <end position="271"/>
    </location>
</feature>
<dbReference type="Gene3D" id="2.170.150.80">
    <property type="entry name" value="NAC domain"/>
    <property type="match status" value="1"/>
</dbReference>
<dbReference type="InterPro" id="IPR036093">
    <property type="entry name" value="NAC_dom_sf"/>
</dbReference>
<dbReference type="Pfam" id="PF02365">
    <property type="entry name" value="NAM"/>
    <property type="match status" value="1"/>
</dbReference>
<dbReference type="SUPFAM" id="SSF101941">
    <property type="entry name" value="NAC domain"/>
    <property type="match status" value="1"/>
</dbReference>
<dbReference type="Proteomes" id="UP000657918">
    <property type="component" value="Chromosome 16"/>
</dbReference>
<name>A0A835MGJ1_9ROSI</name>
<dbReference type="GO" id="GO:0003677">
    <property type="term" value="F:DNA binding"/>
    <property type="evidence" value="ECO:0007669"/>
    <property type="project" value="UniProtKB-KW"/>
</dbReference>
<dbReference type="AlphaFoldDB" id="A0A835MGJ1"/>
<keyword evidence="9" id="KW-1185">Reference proteome</keyword>
<keyword evidence="2" id="KW-0805">Transcription regulation</keyword>
<evidence type="ECO:0000313" key="9">
    <source>
        <dbReference type="Proteomes" id="UP000657918"/>
    </source>
</evidence>
<sequence length="271" mass="30254">MFRGPSMELTEESKPNVRAFVVLNSLSKPLKPSPIPPPSANSSPPSPRVAGHDHMIDQDIDDEDDYFNNFPAGYRRCRNGTRASRAAGGGYWKATGADKKIMYNRAIVGYRKALVYYTGKAREGDKTNWVMDEFRVKEAVPSIRYKRNDDMRLDDWVLCRIYKKIKKAVKNREQCSTPGYLRVGPNDHAQVPILSETCMDPAPTLLNSCNSKEIENELEAFNNLSNNLPAVDLRINNPSPYSNSATSGLSTSATIGEPKAPKLPQQLPSEF</sequence>
<protein>
    <recommendedName>
        <fullName evidence="7">NAC domain-containing protein</fullName>
    </recommendedName>
</protein>
<comment type="subcellular location">
    <subcellularLocation>
        <location evidence="1">Nucleus</location>
    </subcellularLocation>
</comment>
<feature type="compositionally biased region" description="Pro residues" evidence="6">
    <location>
        <begin position="31"/>
        <end position="47"/>
    </location>
</feature>
<evidence type="ECO:0000256" key="6">
    <source>
        <dbReference type="SAM" id="MobiDB-lite"/>
    </source>
</evidence>
<comment type="caution">
    <text evidence="8">The sequence shown here is derived from an EMBL/GenBank/DDBJ whole genome shotgun (WGS) entry which is preliminary data.</text>
</comment>
<keyword evidence="4" id="KW-0804">Transcription</keyword>
<gene>
    <name evidence="8" type="ORF">SADUNF_Sadunf16G0144700</name>
</gene>
<dbReference type="InterPro" id="IPR003441">
    <property type="entry name" value="NAC-dom"/>
</dbReference>
<evidence type="ECO:0000256" key="1">
    <source>
        <dbReference type="ARBA" id="ARBA00004123"/>
    </source>
</evidence>